<dbReference type="PANTHER" id="PTHR45913">
    <property type="entry name" value="EPM2A-INTERACTING PROTEIN 1"/>
    <property type="match status" value="1"/>
</dbReference>
<evidence type="ECO:0000313" key="1">
    <source>
        <dbReference type="EMBL" id="KOF62843.1"/>
    </source>
</evidence>
<reference evidence="1" key="1">
    <citation type="submission" date="2015-07" db="EMBL/GenBank/DDBJ databases">
        <title>MeaNS - Measles Nucleotide Surveillance Program.</title>
        <authorList>
            <person name="Tran T."/>
            <person name="Druce J."/>
        </authorList>
    </citation>
    <scope>NUCLEOTIDE SEQUENCE</scope>
    <source>
        <strain evidence="1">UCB-OBI-ISO-001</strain>
        <tissue evidence="1">Gonad</tissue>
    </source>
</reference>
<protein>
    <recommendedName>
        <fullName evidence="2">HAT C-terminal dimerisation domain-containing protein</fullName>
    </recommendedName>
</protein>
<organism evidence="1">
    <name type="scientific">Octopus bimaculoides</name>
    <name type="common">California two-spotted octopus</name>
    <dbReference type="NCBI Taxonomy" id="37653"/>
    <lineage>
        <taxon>Eukaryota</taxon>
        <taxon>Metazoa</taxon>
        <taxon>Spiralia</taxon>
        <taxon>Lophotrochozoa</taxon>
        <taxon>Mollusca</taxon>
        <taxon>Cephalopoda</taxon>
        <taxon>Coleoidea</taxon>
        <taxon>Octopodiformes</taxon>
        <taxon>Octopoda</taxon>
        <taxon>Incirrata</taxon>
        <taxon>Octopodidae</taxon>
        <taxon>Octopus</taxon>
    </lineage>
</organism>
<evidence type="ECO:0008006" key="2">
    <source>
        <dbReference type="Google" id="ProtNLM"/>
    </source>
</evidence>
<accession>A0A0L8FGL3</accession>
<name>A0A0L8FGL3_OCTBM</name>
<dbReference type="EMBL" id="KQ432240">
    <property type="protein sequence ID" value="KOF62843.1"/>
    <property type="molecule type" value="Genomic_DNA"/>
</dbReference>
<dbReference type="AlphaFoldDB" id="A0A0L8FGL3"/>
<gene>
    <name evidence="1" type="ORF">OCBIM_22021572mg</name>
</gene>
<proteinExistence type="predicted"/>
<sequence length="433" mass="49674">MSLQKGDTEVPQCVICYKTLSNDEMQPSCLELHLRTTHPALADKPKAFFETERHSLKKAKLDNNGAFRQQTSMVVETFYEIAMLIAKSKKSHNIRESLIKSSLLCAAELVLGKHSANKLYQTTLSNDTVKGRINDLSQDIKDQILNQVGDSPGLAIQCDKKADIAQCNCVKEEMFCHIMDSCTTAAVIFRDVSNFFQKNQLLWDSLVGVCTNGAPAICSLDSLLGGIQLYLAYIVDIFKVLNALDFKLQRKNINILMHHDTIRTFVAKLDLWKFRIQQGNTASFSWILLSFMKQIIMHLTDLKTEFSRYFPDIDEKCEAWKFIRNPFQCEVTDVLDEVQEEFLELKFNSPAKEDFKELDLEIFWIKYFHVYPLISHQALWILAMCLDPHLYEAAFSMLVAVKNKCRNRPNVERDLRCALSGIQPCIQDFIAKK</sequence>
<dbReference type="PANTHER" id="PTHR45913:SF19">
    <property type="entry name" value="LOW QUALITY PROTEIN: ZINC FINGER BED DOMAIN-CONTAINING PROTEIN 5-LIKE"/>
    <property type="match status" value="1"/>
</dbReference>
<dbReference type="STRING" id="37653.A0A0L8FGL3"/>
<dbReference type="OrthoDB" id="6140090at2759"/>